<dbReference type="Gene3D" id="1.10.150.20">
    <property type="entry name" value="5' to 3' exonuclease, C-terminal subdomain"/>
    <property type="match status" value="1"/>
</dbReference>
<dbReference type="GO" id="GO:0003677">
    <property type="term" value="F:DNA binding"/>
    <property type="evidence" value="ECO:0007669"/>
    <property type="project" value="InterPro"/>
</dbReference>
<dbReference type="SMART" id="SM00482">
    <property type="entry name" value="POLAc"/>
    <property type="match status" value="1"/>
</dbReference>
<dbReference type="OrthoDB" id="9764911at2"/>
<dbReference type="EMBL" id="MSDU01000028">
    <property type="protein sequence ID" value="OLN21883.1"/>
    <property type="molecule type" value="Genomic_DNA"/>
</dbReference>
<dbReference type="GO" id="GO:0006302">
    <property type="term" value="P:double-strand break repair"/>
    <property type="evidence" value="ECO:0007669"/>
    <property type="project" value="TreeGrafter"/>
</dbReference>
<protein>
    <recommendedName>
        <fullName evidence="1">DNA-directed DNA polymerase</fullName>
        <ecNumber evidence="1">2.7.7.7</ecNumber>
    </recommendedName>
</protein>
<dbReference type="AlphaFoldDB" id="A0A1Q8Q3F1"/>
<comment type="catalytic activity">
    <reaction evidence="3">
        <text>DNA(n) + a 2'-deoxyribonucleoside 5'-triphosphate = DNA(n+1) + diphosphate</text>
        <dbReference type="Rhea" id="RHEA:22508"/>
        <dbReference type="Rhea" id="RHEA-COMP:17339"/>
        <dbReference type="Rhea" id="RHEA-COMP:17340"/>
        <dbReference type="ChEBI" id="CHEBI:33019"/>
        <dbReference type="ChEBI" id="CHEBI:61560"/>
        <dbReference type="ChEBI" id="CHEBI:173112"/>
        <dbReference type="EC" id="2.7.7.7"/>
    </reaction>
</comment>
<dbReference type="GO" id="GO:0006261">
    <property type="term" value="P:DNA-templated DNA replication"/>
    <property type="evidence" value="ECO:0007669"/>
    <property type="project" value="InterPro"/>
</dbReference>
<dbReference type="SUPFAM" id="SSF56672">
    <property type="entry name" value="DNA/RNA polymerases"/>
    <property type="match status" value="1"/>
</dbReference>
<organism evidence="5 6">
    <name type="scientific">Domibacillus antri</name>
    <dbReference type="NCBI Taxonomy" id="1714264"/>
    <lineage>
        <taxon>Bacteria</taxon>
        <taxon>Bacillati</taxon>
        <taxon>Bacillota</taxon>
        <taxon>Bacilli</taxon>
        <taxon>Bacillales</taxon>
        <taxon>Bacillaceae</taxon>
        <taxon>Domibacillus</taxon>
    </lineage>
</organism>
<dbReference type="CDD" id="cd08642">
    <property type="entry name" value="DNA_pol_A_pol_I_A"/>
    <property type="match status" value="1"/>
</dbReference>
<evidence type="ECO:0000259" key="4">
    <source>
        <dbReference type="SMART" id="SM00482"/>
    </source>
</evidence>
<evidence type="ECO:0000313" key="5">
    <source>
        <dbReference type="EMBL" id="OLN21883.1"/>
    </source>
</evidence>
<keyword evidence="6" id="KW-1185">Reference proteome</keyword>
<dbReference type="Gene3D" id="3.30.70.370">
    <property type="match status" value="1"/>
</dbReference>
<dbReference type="RefSeq" id="WP_075399044.1">
    <property type="nucleotide sequence ID" value="NZ_MSDU01000028.1"/>
</dbReference>
<dbReference type="STRING" id="1714264.BTO30_12350"/>
<evidence type="ECO:0000256" key="3">
    <source>
        <dbReference type="ARBA" id="ARBA00049244"/>
    </source>
</evidence>
<comment type="caution">
    <text evidence="5">The sequence shown here is derived from an EMBL/GenBank/DDBJ whole genome shotgun (WGS) entry which is preliminary data.</text>
</comment>
<dbReference type="InterPro" id="IPR001098">
    <property type="entry name" value="DNA-dir_DNA_pol_A_palm_dom"/>
</dbReference>
<gene>
    <name evidence="5" type="ORF">BTO30_12350</name>
</gene>
<dbReference type="PANTHER" id="PTHR10133:SF27">
    <property type="entry name" value="DNA POLYMERASE NU"/>
    <property type="match status" value="1"/>
</dbReference>
<feature type="domain" description="DNA-directed DNA polymerase family A palm" evidence="4">
    <location>
        <begin position="371"/>
        <end position="615"/>
    </location>
</feature>
<reference evidence="5 6" key="1">
    <citation type="submission" date="2016-12" db="EMBL/GenBank/DDBJ databases">
        <title>Domibacillus antri genome sequencing.</title>
        <authorList>
            <person name="Verma A."/>
            <person name="Krishnamurthi S."/>
        </authorList>
    </citation>
    <scope>NUCLEOTIDE SEQUENCE [LARGE SCALE GENOMIC DNA]</scope>
    <source>
        <strain evidence="5 6">XD80</strain>
    </source>
</reference>
<evidence type="ECO:0000313" key="6">
    <source>
        <dbReference type="Proteomes" id="UP000185568"/>
    </source>
</evidence>
<keyword evidence="2" id="KW-0235">DNA replication</keyword>
<sequence length="651" mass="73543">MRTLGIDIETYCELELKDVGVYRYVEHDSFEILMLAYSFDGEPVKIIDFAAGWTDPPESVREALKDPNVIKTAHHAAFERTCLAKHFGFEMDPDQWRCTMVDSTRLGLPAALGQVAEVLKMDVKKDTAGTALINYFSKPCKPTKANGGRTRNLPEHDPEKWQQFLNYCIRDVEVEQEIRNRISVFPVPEFEQKLWSIDQRINDRGVRLDPELVEGAVACDVLTKEQTMEAARQLTGLDNPNSPTQLLEWLQAQGVDIPNMQADTIKKYLKQCKEGPVHEALKLRQELSKSSVKKYAKMQDMICKDSRVRGLFQFYGASKTGRWAGRGVQVQNLTKNKMSLSRINDARELIKQQDFESLDLLFSESRQNILSQLVRTCFIAEPGHKLVVSDFSAIEARVIAWYAGEKWRLNVFETHGKIYEASASQMFNVPIEQIGKGSDLRQRGKVAELALGYQGGPGALISMGALEMGVAENELKPLVNAWREANPNIVKFWYACDAAAIEAVRDKKVVQTHGITFRRDRGFLMIDLPSGRSLAYAKPHIVKNQFGRDAVAHFGLDERNKWSRVEAYGGKWVENIVQATARDLLAVSMMRLEQAGYPVVMHVHDEVVCEVPVENENALAEVEDIMAQPVEWAAGLPLSADGFETHFYKKD</sequence>
<dbReference type="InterPro" id="IPR002298">
    <property type="entry name" value="DNA_polymerase_A"/>
</dbReference>
<evidence type="ECO:0000256" key="2">
    <source>
        <dbReference type="ARBA" id="ARBA00022705"/>
    </source>
</evidence>
<evidence type="ECO:0000256" key="1">
    <source>
        <dbReference type="ARBA" id="ARBA00012417"/>
    </source>
</evidence>
<name>A0A1Q8Q3F1_9BACI</name>
<dbReference type="SUPFAM" id="SSF53098">
    <property type="entry name" value="Ribonuclease H-like"/>
    <property type="match status" value="1"/>
</dbReference>
<accession>A0A1Q8Q3F1</accession>
<dbReference type="GO" id="GO:0003887">
    <property type="term" value="F:DNA-directed DNA polymerase activity"/>
    <property type="evidence" value="ECO:0007669"/>
    <property type="project" value="UniProtKB-EC"/>
</dbReference>
<proteinExistence type="predicted"/>
<dbReference type="EC" id="2.7.7.7" evidence="1"/>
<dbReference type="PANTHER" id="PTHR10133">
    <property type="entry name" value="DNA POLYMERASE I"/>
    <property type="match status" value="1"/>
</dbReference>
<dbReference type="Pfam" id="PF00476">
    <property type="entry name" value="DNA_pol_A"/>
    <property type="match status" value="1"/>
</dbReference>
<dbReference type="InterPro" id="IPR012337">
    <property type="entry name" value="RNaseH-like_sf"/>
</dbReference>
<dbReference type="InterPro" id="IPR043502">
    <property type="entry name" value="DNA/RNA_pol_sf"/>
</dbReference>
<dbReference type="Proteomes" id="UP000185568">
    <property type="component" value="Unassembled WGS sequence"/>
</dbReference>